<proteinExistence type="predicted"/>
<accession>A0A5J9SN72</accession>
<gene>
    <name evidence="2" type="ORF">EJB05_54151</name>
</gene>
<feature type="non-terminal residue" evidence="2">
    <location>
        <position position="1"/>
    </location>
</feature>
<dbReference type="Proteomes" id="UP000324897">
    <property type="component" value="Unassembled WGS sequence"/>
</dbReference>
<protein>
    <submittedName>
        <fullName evidence="2">Uncharacterized protein</fullName>
    </submittedName>
</protein>
<comment type="caution">
    <text evidence="2">The sequence shown here is derived from an EMBL/GenBank/DDBJ whole genome shotgun (WGS) entry which is preliminary data.</text>
</comment>
<keyword evidence="1" id="KW-0472">Membrane</keyword>
<dbReference type="AlphaFoldDB" id="A0A5J9SN72"/>
<organism evidence="2 3">
    <name type="scientific">Eragrostis curvula</name>
    <name type="common">weeping love grass</name>
    <dbReference type="NCBI Taxonomy" id="38414"/>
    <lineage>
        <taxon>Eukaryota</taxon>
        <taxon>Viridiplantae</taxon>
        <taxon>Streptophyta</taxon>
        <taxon>Embryophyta</taxon>
        <taxon>Tracheophyta</taxon>
        <taxon>Spermatophyta</taxon>
        <taxon>Magnoliopsida</taxon>
        <taxon>Liliopsida</taxon>
        <taxon>Poales</taxon>
        <taxon>Poaceae</taxon>
        <taxon>PACMAD clade</taxon>
        <taxon>Chloridoideae</taxon>
        <taxon>Eragrostideae</taxon>
        <taxon>Eragrostidinae</taxon>
        <taxon>Eragrostis</taxon>
    </lineage>
</organism>
<keyword evidence="1" id="KW-0812">Transmembrane</keyword>
<feature type="transmembrane region" description="Helical" evidence="1">
    <location>
        <begin position="119"/>
        <end position="138"/>
    </location>
</feature>
<evidence type="ECO:0000313" key="3">
    <source>
        <dbReference type="Proteomes" id="UP000324897"/>
    </source>
</evidence>
<name>A0A5J9SN72_9POAL</name>
<dbReference type="EMBL" id="RWGY01000591">
    <property type="protein sequence ID" value="TVU00421.1"/>
    <property type="molecule type" value="Genomic_DNA"/>
</dbReference>
<evidence type="ECO:0000256" key="1">
    <source>
        <dbReference type="SAM" id="Phobius"/>
    </source>
</evidence>
<dbReference type="Gramene" id="TVU00421">
    <property type="protein sequence ID" value="TVU00421"/>
    <property type="gene ID" value="EJB05_54151"/>
</dbReference>
<reference evidence="2 3" key="1">
    <citation type="journal article" date="2019" name="Sci. Rep.">
        <title>A high-quality genome of Eragrostis curvula grass provides insights into Poaceae evolution and supports new strategies to enhance forage quality.</title>
        <authorList>
            <person name="Carballo J."/>
            <person name="Santos B.A.C.M."/>
            <person name="Zappacosta D."/>
            <person name="Garbus I."/>
            <person name="Selva J.P."/>
            <person name="Gallo C.A."/>
            <person name="Diaz A."/>
            <person name="Albertini E."/>
            <person name="Caccamo M."/>
            <person name="Echenique V."/>
        </authorList>
    </citation>
    <scope>NUCLEOTIDE SEQUENCE [LARGE SCALE GENOMIC DNA]</scope>
    <source>
        <strain evidence="3">cv. Victoria</strain>
        <tissue evidence="2">Leaf</tissue>
    </source>
</reference>
<evidence type="ECO:0000313" key="2">
    <source>
        <dbReference type="EMBL" id="TVU00421.1"/>
    </source>
</evidence>
<keyword evidence="3" id="KW-1185">Reference proteome</keyword>
<sequence length="151" mass="17189">MVVVTSSIVLSSSPHSRSSSSPFLVPSCLHVKLPHPPFLVVNTPSAVPVDEKVKLLNNSLPSSSCSYVQLSGVAMPLLVRRGWPHFSWAWQSRSHYARWEVNHVHVQSRSRRRIMTRRLVENLFLLPLMFGGASSRFASWGFDMWLLYCRE</sequence>
<keyword evidence="1" id="KW-1133">Transmembrane helix</keyword>